<evidence type="ECO:0000313" key="4">
    <source>
        <dbReference type="Proteomes" id="UP001476798"/>
    </source>
</evidence>
<dbReference type="Pfam" id="PF14580">
    <property type="entry name" value="LRR_9"/>
    <property type="match status" value="1"/>
</dbReference>
<dbReference type="Proteomes" id="UP001476798">
    <property type="component" value="Unassembled WGS sequence"/>
</dbReference>
<gene>
    <name evidence="3" type="primary">LRRC6</name>
    <name evidence="3" type="ORF">GOODEAATRI_028295</name>
</gene>
<evidence type="ECO:0000256" key="2">
    <source>
        <dbReference type="ARBA" id="ARBA00022737"/>
    </source>
</evidence>
<sequence>MAQNVLWLHLNSCVFSHAVTEELIRRRAEHNDCEIFSLEEVSLHQQDIERIEHIDRWCRELKILYLQNNLIPRIGCESLQKLDLTVNFVGLLSSVESLKHNIHLRELFLVGNPCTEFQGYRQYVVAALPQLKVTSPSFPNFISKMVCYGF</sequence>
<protein>
    <submittedName>
        <fullName evidence="3">Protein tilB</fullName>
    </submittedName>
</protein>
<keyword evidence="2" id="KW-0677">Repeat</keyword>
<comment type="caution">
    <text evidence="3">The sequence shown here is derived from an EMBL/GenBank/DDBJ whole genome shotgun (WGS) entry which is preliminary data.</text>
</comment>
<dbReference type="Gene3D" id="3.80.10.10">
    <property type="entry name" value="Ribonuclease Inhibitor"/>
    <property type="match status" value="1"/>
</dbReference>
<dbReference type="PANTHER" id="PTHR18849">
    <property type="entry name" value="LEUCINE RICH REPEAT PROTEIN"/>
    <property type="match status" value="1"/>
</dbReference>
<evidence type="ECO:0000313" key="3">
    <source>
        <dbReference type="EMBL" id="MEQ2179742.1"/>
    </source>
</evidence>
<name>A0ABV0P8I1_9TELE</name>
<keyword evidence="4" id="KW-1185">Reference proteome</keyword>
<reference evidence="3 4" key="1">
    <citation type="submission" date="2021-06" db="EMBL/GenBank/DDBJ databases">
        <authorList>
            <person name="Palmer J.M."/>
        </authorList>
    </citation>
    <scope>NUCLEOTIDE SEQUENCE [LARGE SCALE GENOMIC DNA]</scope>
    <source>
        <strain evidence="3 4">GA_2019</strain>
        <tissue evidence="3">Muscle</tissue>
    </source>
</reference>
<evidence type="ECO:0000256" key="1">
    <source>
        <dbReference type="ARBA" id="ARBA00022614"/>
    </source>
</evidence>
<accession>A0ABV0P8I1</accession>
<dbReference type="EMBL" id="JAHRIO010063860">
    <property type="protein sequence ID" value="MEQ2179742.1"/>
    <property type="molecule type" value="Genomic_DNA"/>
</dbReference>
<dbReference type="SUPFAM" id="SSF52058">
    <property type="entry name" value="L domain-like"/>
    <property type="match status" value="1"/>
</dbReference>
<organism evidence="3 4">
    <name type="scientific">Goodea atripinnis</name>
    <dbReference type="NCBI Taxonomy" id="208336"/>
    <lineage>
        <taxon>Eukaryota</taxon>
        <taxon>Metazoa</taxon>
        <taxon>Chordata</taxon>
        <taxon>Craniata</taxon>
        <taxon>Vertebrata</taxon>
        <taxon>Euteleostomi</taxon>
        <taxon>Actinopterygii</taxon>
        <taxon>Neopterygii</taxon>
        <taxon>Teleostei</taxon>
        <taxon>Neoteleostei</taxon>
        <taxon>Acanthomorphata</taxon>
        <taxon>Ovalentaria</taxon>
        <taxon>Atherinomorphae</taxon>
        <taxon>Cyprinodontiformes</taxon>
        <taxon>Goodeidae</taxon>
        <taxon>Goodea</taxon>
    </lineage>
</organism>
<dbReference type="InterPro" id="IPR032675">
    <property type="entry name" value="LRR_dom_sf"/>
</dbReference>
<keyword evidence="1" id="KW-0433">Leucine-rich repeat</keyword>
<dbReference type="PANTHER" id="PTHR18849:SF0">
    <property type="entry name" value="CILIA- AND FLAGELLA-ASSOCIATED PROTEIN 410-RELATED"/>
    <property type="match status" value="1"/>
</dbReference>
<proteinExistence type="predicted"/>